<accession>A0A3A4R0Z7</accession>
<dbReference type="PANTHER" id="PTHR30026:SF20">
    <property type="entry name" value="OUTER MEMBRANE PROTEIN TOLC"/>
    <property type="match status" value="1"/>
</dbReference>
<dbReference type="GO" id="GO:0009279">
    <property type="term" value="C:cell outer membrane"/>
    <property type="evidence" value="ECO:0007669"/>
    <property type="project" value="UniProtKB-SubCell"/>
</dbReference>
<dbReference type="GO" id="GO:0015562">
    <property type="term" value="F:efflux transmembrane transporter activity"/>
    <property type="evidence" value="ECO:0007669"/>
    <property type="project" value="InterPro"/>
</dbReference>
<organism evidence="6 7">
    <name type="scientific">Candidatus Auribacter fodinae</name>
    <dbReference type="NCBI Taxonomy" id="2093366"/>
    <lineage>
        <taxon>Bacteria</taxon>
        <taxon>Pseudomonadati</taxon>
        <taxon>Candidatus Auribacterota</taxon>
        <taxon>Candidatus Auribacteria</taxon>
        <taxon>Candidatus Auribacterales</taxon>
        <taxon>Candidatus Auribacteraceae</taxon>
        <taxon>Candidatus Auribacter</taxon>
    </lineage>
</organism>
<evidence type="ECO:0000256" key="2">
    <source>
        <dbReference type="ARBA" id="ARBA00022452"/>
    </source>
</evidence>
<dbReference type="GO" id="GO:1990281">
    <property type="term" value="C:efflux pump complex"/>
    <property type="evidence" value="ECO:0007669"/>
    <property type="project" value="TreeGrafter"/>
</dbReference>
<reference evidence="6 7" key="1">
    <citation type="journal article" date="2017" name="ISME J.">
        <title>Energy and carbon metabolisms in a deep terrestrial subsurface fluid microbial community.</title>
        <authorList>
            <person name="Momper L."/>
            <person name="Jungbluth S.P."/>
            <person name="Lee M.D."/>
            <person name="Amend J.P."/>
        </authorList>
    </citation>
    <scope>NUCLEOTIDE SEQUENCE [LARGE SCALE GENOMIC DNA]</scope>
    <source>
        <strain evidence="6">SURF_26</strain>
    </source>
</reference>
<dbReference type="Proteomes" id="UP000266426">
    <property type="component" value="Unassembled WGS sequence"/>
</dbReference>
<dbReference type="EMBL" id="QZJZ01000042">
    <property type="protein sequence ID" value="RJP59754.1"/>
    <property type="molecule type" value="Genomic_DNA"/>
</dbReference>
<dbReference type="Gene3D" id="1.20.1600.10">
    <property type="entry name" value="Outer membrane efflux proteins (OEP)"/>
    <property type="match status" value="1"/>
</dbReference>
<dbReference type="SUPFAM" id="SSF56954">
    <property type="entry name" value="Outer membrane efflux proteins (OEP)"/>
    <property type="match status" value="1"/>
</dbReference>
<name>A0A3A4R0Z7_9BACT</name>
<dbReference type="InterPro" id="IPR051906">
    <property type="entry name" value="TolC-like"/>
</dbReference>
<dbReference type="GO" id="GO:0015288">
    <property type="term" value="F:porin activity"/>
    <property type="evidence" value="ECO:0007669"/>
    <property type="project" value="TreeGrafter"/>
</dbReference>
<gene>
    <name evidence="6" type="ORF">C4541_05475</name>
</gene>
<keyword evidence="4" id="KW-0472">Membrane</keyword>
<keyword evidence="5" id="KW-0998">Cell outer membrane</keyword>
<keyword evidence="2" id="KW-1134">Transmembrane beta strand</keyword>
<evidence type="ECO:0000256" key="1">
    <source>
        <dbReference type="ARBA" id="ARBA00004442"/>
    </source>
</evidence>
<evidence type="ECO:0000256" key="5">
    <source>
        <dbReference type="ARBA" id="ARBA00023237"/>
    </source>
</evidence>
<dbReference type="PANTHER" id="PTHR30026">
    <property type="entry name" value="OUTER MEMBRANE PROTEIN TOLC"/>
    <property type="match status" value="1"/>
</dbReference>
<evidence type="ECO:0000313" key="7">
    <source>
        <dbReference type="Proteomes" id="UP000266426"/>
    </source>
</evidence>
<comment type="caution">
    <text evidence="6">The sequence shown here is derived from an EMBL/GenBank/DDBJ whole genome shotgun (WGS) entry which is preliminary data.</text>
</comment>
<comment type="subcellular location">
    <subcellularLocation>
        <location evidence="1">Cell outer membrane</location>
    </subcellularLocation>
</comment>
<evidence type="ECO:0000256" key="3">
    <source>
        <dbReference type="ARBA" id="ARBA00022692"/>
    </source>
</evidence>
<evidence type="ECO:0000256" key="4">
    <source>
        <dbReference type="ARBA" id="ARBA00023136"/>
    </source>
</evidence>
<evidence type="ECO:0000313" key="6">
    <source>
        <dbReference type="EMBL" id="RJP59754.1"/>
    </source>
</evidence>
<dbReference type="AlphaFoldDB" id="A0A3A4R0Z7"/>
<protein>
    <submittedName>
        <fullName evidence="6">TolC family protein</fullName>
    </submittedName>
</protein>
<keyword evidence="3" id="KW-0812">Transmembrane</keyword>
<proteinExistence type="predicted"/>
<sequence>MQRLRVITFFSLAVILCAGICLSAEDAPRRIPLDEFILTAAQNDTEFEAILINELKLKYSKDLVIPARDIVLSVRNQYDFITNQDRNEPEFGVSLSKLFPYTGTSVSAEYTTYPTFSNDVNSSAMGVTLSQSIARNAFGKATRMLDKIVGLEIDVARHQIIEAYEDYLATVMLAYINWYESYQKLDIAESSYKENLKLLDNIRERQKNKIALEVDVNKISLQVYDKEESLVSTKETYDRQLNIIKTILRYEGDEILAPVNPESFFAYAVSFDEDFKTFKDNSRTYKILDLLEKRGVFEVAKDADDLLPSINLLAGAEMQGKRDTLFESDNMLYLGVSLDWPVYPNQVERAEYEISKIALEETRLSNINIHFRLYRDVKNLYLSLQQEKTLVEIARKKNVLARSVLEDEAENYMYGKIVLNDFIQAVNAHDETRRSIETRNAQINRLMLERLRILDLLVTRHQINERPDITIQGGK</sequence>